<proteinExistence type="inferred from homology"/>
<evidence type="ECO:0000256" key="5">
    <source>
        <dbReference type="ARBA" id="ARBA00023136"/>
    </source>
</evidence>
<reference evidence="7 8" key="1">
    <citation type="journal article" date="2012" name="J. Bacteriol.">
        <title>Complete genome sequences of Methylophaga sp. strain JAM1 and Methylophaga sp. strain JAM7.</title>
        <authorList>
            <person name="Villeneuve C."/>
            <person name="Martineau C."/>
            <person name="Mauffrey F."/>
            <person name="Villemur R."/>
        </authorList>
    </citation>
    <scope>NUCLEOTIDE SEQUENCE [LARGE SCALE GENOMIC DNA]</scope>
    <source>
        <strain evidence="7 8">JAM1</strain>
    </source>
</reference>
<accession>I1XFW8</accession>
<dbReference type="PATRIC" id="fig|754476.3.peg.432"/>
<dbReference type="InterPro" id="IPR000298">
    <property type="entry name" value="Cyt_c_oxidase-like_su3"/>
</dbReference>
<keyword evidence="8" id="KW-1185">Reference proteome</keyword>
<keyword evidence="5" id="KW-0472">Membrane</keyword>
<evidence type="ECO:0000256" key="6">
    <source>
        <dbReference type="RuleBase" id="RU003376"/>
    </source>
</evidence>
<dbReference type="STRING" id="754476.Q7A_436"/>
<reference evidence="7 8" key="2">
    <citation type="journal article" date="2013" name="Int. J. Syst. Evol. Microbiol.">
        <title>Methylophaga nitratireducenticrescens sp. nov. and Methylophaga frappieri sp. nov., isolated from the biofilm of the methanol-fed denitrification system treating the seawater at the Montreal Biodome.</title>
        <authorList>
            <person name="Villeneuve C."/>
            <person name="Martineau C."/>
            <person name="Mauffrey F."/>
            <person name="Villemur R."/>
        </authorList>
    </citation>
    <scope>NUCLEOTIDE SEQUENCE [LARGE SCALE GENOMIC DNA]</scope>
    <source>
        <strain evidence="7 8">JAM1</strain>
    </source>
</reference>
<evidence type="ECO:0000256" key="2">
    <source>
        <dbReference type="ARBA" id="ARBA00010581"/>
    </source>
</evidence>
<dbReference type="Gene3D" id="1.20.120.80">
    <property type="entry name" value="Cytochrome c oxidase, subunit III, four-helix bundle"/>
    <property type="match status" value="1"/>
</dbReference>
<dbReference type="GO" id="GO:0019646">
    <property type="term" value="P:aerobic electron transport chain"/>
    <property type="evidence" value="ECO:0007669"/>
    <property type="project" value="InterPro"/>
</dbReference>
<protein>
    <submittedName>
        <fullName evidence="7">Nitric oxide reductase activation protein NorE</fullName>
    </submittedName>
</protein>
<evidence type="ECO:0000313" key="7">
    <source>
        <dbReference type="EMBL" id="AFI83287.1"/>
    </source>
</evidence>
<dbReference type="KEGG" id="mej:Q7A_436"/>
<name>I1XFW8_METNJ</name>
<dbReference type="PROSITE" id="PS50253">
    <property type="entry name" value="COX3"/>
    <property type="match status" value="1"/>
</dbReference>
<dbReference type="PANTHER" id="PTHR11403:SF6">
    <property type="entry name" value="NITRIC OXIDE REDUCTASE SUBUNIT E"/>
    <property type="match status" value="1"/>
</dbReference>
<evidence type="ECO:0000256" key="3">
    <source>
        <dbReference type="ARBA" id="ARBA00022692"/>
    </source>
</evidence>
<dbReference type="eggNOG" id="COG1845">
    <property type="taxonomic scope" value="Bacteria"/>
</dbReference>
<dbReference type="RefSeq" id="WP_014705662.1">
    <property type="nucleotide sequence ID" value="NC_017857.3"/>
</dbReference>
<comment type="subcellular location">
    <subcellularLocation>
        <location evidence="6">Cell membrane</location>
        <topology evidence="6">Multi-pass membrane protein</topology>
    </subcellularLocation>
    <subcellularLocation>
        <location evidence="1">Membrane</location>
        <topology evidence="1">Multi-pass membrane protein</topology>
    </subcellularLocation>
</comment>
<dbReference type="GO" id="GO:0004129">
    <property type="term" value="F:cytochrome-c oxidase activity"/>
    <property type="evidence" value="ECO:0007669"/>
    <property type="project" value="InterPro"/>
</dbReference>
<keyword evidence="4" id="KW-1133">Transmembrane helix</keyword>
<dbReference type="AlphaFoldDB" id="I1XFW8"/>
<evidence type="ECO:0000313" key="8">
    <source>
        <dbReference type="Proteomes" id="UP000009144"/>
    </source>
</evidence>
<dbReference type="OrthoDB" id="9810850at2"/>
<dbReference type="SUPFAM" id="SSF81452">
    <property type="entry name" value="Cytochrome c oxidase subunit III-like"/>
    <property type="match status" value="1"/>
</dbReference>
<comment type="similarity">
    <text evidence="2 6">Belongs to the cytochrome c oxidase subunit 3 family.</text>
</comment>
<sequence length="191" mass="22124">MYQGLSSRQAKVLPGNAGVWLFIFVEITTFALFFLTYSVLYRLNGSSFEQYKAVLHLNLGVINTIMLLTSSLFVALAVNKAKIQQNTRVAGYLLLAMICGFVYIGTKFWEWQQLYSIGYTLHTNTFFSFYFFLTLFHWLHVILALIILNNFRSRYQKADPPPSLEGLQSAGSYWHMVDMLWIILFLLIYIV</sequence>
<keyword evidence="3 6" id="KW-0812">Transmembrane</keyword>
<dbReference type="HOGENOM" id="CLU_044071_2_0_6"/>
<dbReference type="GO" id="GO:0005886">
    <property type="term" value="C:plasma membrane"/>
    <property type="evidence" value="ECO:0007669"/>
    <property type="project" value="UniProtKB-SubCell"/>
</dbReference>
<dbReference type="InterPro" id="IPR035973">
    <property type="entry name" value="Cyt_c_oxidase_su3-like_sf"/>
</dbReference>
<evidence type="ECO:0000256" key="4">
    <source>
        <dbReference type="ARBA" id="ARBA00022989"/>
    </source>
</evidence>
<dbReference type="EMBL" id="CP003390">
    <property type="protein sequence ID" value="AFI83287.1"/>
    <property type="molecule type" value="Genomic_DNA"/>
</dbReference>
<dbReference type="Pfam" id="PF00510">
    <property type="entry name" value="COX3"/>
    <property type="match status" value="1"/>
</dbReference>
<dbReference type="InterPro" id="IPR013833">
    <property type="entry name" value="Cyt_c_oxidase_su3_a-hlx"/>
</dbReference>
<evidence type="ECO:0000256" key="1">
    <source>
        <dbReference type="ARBA" id="ARBA00004141"/>
    </source>
</evidence>
<dbReference type="Proteomes" id="UP000009144">
    <property type="component" value="Chromosome"/>
</dbReference>
<organism evidence="7 8">
    <name type="scientific">Methylophaga nitratireducenticrescens</name>
    <dbReference type="NCBI Taxonomy" id="754476"/>
    <lineage>
        <taxon>Bacteria</taxon>
        <taxon>Pseudomonadati</taxon>
        <taxon>Pseudomonadota</taxon>
        <taxon>Gammaproteobacteria</taxon>
        <taxon>Thiotrichales</taxon>
        <taxon>Piscirickettsiaceae</taxon>
        <taxon>Methylophaga</taxon>
    </lineage>
</organism>
<dbReference type="InterPro" id="IPR024791">
    <property type="entry name" value="Cyt_c/ubiquinol_Oxase_su3"/>
</dbReference>
<gene>
    <name evidence="7" type="ordered locus">Q7A_436</name>
</gene>
<dbReference type="PANTHER" id="PTHR11403">
    <property type="entry name" value="CYTOCHROME C OXIDASE SUBUNIT III"/>
    <property type="match status" value="1"/>
</dbReference>